<dbReference type="EMBL" id="BNAJ01000023">
    <property type="protein sequence ID" value="GHF65207.1"/>
    <property type="molecule type" value="Genomic_DNA"/>
</dbReference>
<feature type="compositionally biased region" description="Low complexity" evidence="1">
    <location>
        <begin position="743"/>
        <end position="752"/>
    </location>
</feature>
<reference evidence="2" key="4">
    <citation type="submission" date="2024-05" db="EMBL/GenBank/DDBJ databases">
        <authorList>
            <person name="Sun Q."/>
            <person name="Zhou Y."/>
        </authorList>
    </citation>
    <scope>NUCLEOTIDE SEQUENCE</scope>
    <source>
        <strain evidence="2">CGMCC 1.18437</strain>
    </source>
</reference>
<sequence length="1757" mass="188856">MSGGFDFAAAAGIPKTKDGTPDFAAAAGIPTTQSTPALNAAPGTMDAKLFHQAVAKLKAGQTLTADEANAIARAQASDRTMAGIAWALQPLQALSDITKGVIGQMRGGGPTTTDLVTGGKAPAGSPLQRGLQAAGGHLTYGLAEGLPGMTGARARGVTGAELLKGTKYADNRMAALAVEVLADPSTFLTGAGFVVKGVSTAGRLADLEKFAKTADGAATIREALRLANARGDALLKAGDEITGVPAVIRGVSKTKPVQAAKGALSRLADQQLPEFPGAGAIRKEGGGTIGDAFLTPDQKAALYTPEQLARDDFRTTTRLGAEGTGQTIKAAAQVDSDVVMALTKGLKTSDATEVNRLLGVFTTATKPEVAAEALRKLGVISTRIGRNLEPAFVDAVKAADRVGQVTLGPALQARKLPVVLDPKVTEAIQKAQTGADLVPLVGRYTTTNGRPRGILMTQYVGRKDIPTTIKTLIDLPEIPAMSTVDQAVTVRSLDQAAQELPPLPAKPVEPVGVPARGALPVNPASTVEKVTTLPEPPAPAVTAVTPAAEPARVTPDSLLESFFRNQLPARDVTPGAAAMPPNTPSRMSDLTSPAAATEPGAPVITPPDQPRTADDVLRTMLDPAPRSTPDVQNARPAEVAPLATGTNRVEDLAPGMGAMGADIADSLHDTLYAKYLAGDTTELGKPSMILTGAAALKQGGVTLTRDQFPDFANRFFAEVQAARGSADGQAQVQKFLREYQPPATTTPVADVPSSTRVQTPPSAVGKTTQDVLRDLLRPAEDPYVALPSPAITRTPQAAVRDLALPMPAPERLVTKDIPTTYRTVQVDANALDWAALPDDSARRAVLNSIDGAGNARFVRDAQGAIRLDRPNLTVPLSHPTISRYFTDDELLAAQRQGTELGERTVTRREQVPHWYDPKGAPLETQRAMVQQAQREASEADFPNQQAAIESLHAAHDDTSWIIGDAFASYDRLVKPSRIDTRAASNQYAARVRALTGTPPTRGDVFQYRLQLARYRQAANLRTVDTRAVTTHLNDFFRENPEATLYEGALSTARAFDLGSAGAKHVQQVLRQAESGFERQMSRLERLEFAQYFAGKTQARRGGGTLVDRLKRNPDAVSQEFTQVFAQDVNTLRLIDEQVRTRTAAIVRQDVFRSYRDYLRDSGQLITQKKLAELRMIPEHRLTPDQREMRTNAATALSRPGAPAAWKVMDRDIEGYFSKGDVLPWWAYFDLFGASGVEDTAVSAAILNRGGLDIYNRLWSTKNAQMLGTPSSIVNDQVGQLLQMGMWGVTPDAVIEGIIRRATASPEALDTMRKSGIQSAKLESNLGASREELTRLAARLDGDTDLTRTQRIIDKVLRFRERGTGLDRTAMTGVAGVAADFAHFGSGYFFQLRSALSDLQREALYFHRLQLGDTPGRAAQYANEVMLDMRLVPAYARVVRRYWPFFNWIAMSGPRSIVTILRKPGIAAAYHRIAQGSDNPNDRRDATRRVLARDGGYINLGLDERSGARLYLDPRNWDPTNTIPQLLDWSGTKIGAASPPYYVNLLVTLQWGQDRFGRNIYADVLDGGTGGFTEAYANNPKGALIIAGKTLLQEFAPTYAPGSPRAQAFVRSVLATAKLPDDGSKDISLARMLAGTPQGRAYLTLMQNGSFALIERDLTGTRDSPYTDAAPSMARAAANYLVPIRAVDADQYRQGTAQQTVSVAKLRFDTWLASEKKKLALLEAGGASQERIQLEERRIDHEAEVKGAQLDYLDTITR</sequence>
<organism evidence="3 4">
    <name type="scientific">Deinococcus metalli</name>
    <dbReference type="NCBI Taxonomy" id="1141878"/>
    <lineage>
        <taxon>Bacteria</taxon>
        <taxon>Thermotogati</taxon>
        <taxon>Deinococcota</taxon>
        <taxon>Deinococci</taxon>
        <taxon>Deinococcales</taxon>
        <taxon>Deinococcaceae</taxon>
        <taxon>Deinococcus</taxon>
    </lineage>
</organism>
<reference evidence="2" key="1">
    <citation type="journal article" date="2014" name="Int. J. Syst. Evol. Microbiol.">
        <title>Complete genome of a new Firmicutes species belonging to the dominant human colonic microbiota ('Ruminococcus bicirculans') reveals two chromosomes and a selective capacity to utilize plant glucans.</title>
        <authorList>
            <consortium name="NISC Comparative Sequencing Program"/>
            <person name="Wegmann U."/>
            <person name="Louis P."/>
            <person name="Goesmann A."/>
            <person name="Henrissat B."/>
            <person name="Duncan S.H."/>
            <person name="Flint H.J."/>
        </authorList>
    </citation>
    <scope>NUCLEOTIDE SEQUENCE</scope>
    <source>
        <strain evidence="2">CGMCC 1.18437</strain>
    </source>
</reference>
<gene>
    <name evidence="2" type="ORF">GCM10017781_46180</name>
    <name evidence="3" type="ORF">HNQ07_004709</name>
</gene>
<dbReference type="Proteomes" id="UP000539473">
    <property type="component" value="Unassembled WGS sequence"/>
</dbReference>
<reference evidence="5" key="2">
    <citation type="journal article" date="2019" name="Int. J. Syst. Evol. Microbiol.">
        <title>The Global Catalogue of Microorganisms (GCM) 10K type strain sequencing project: providing services to taxonomists for standard genome sequencing and annotation.</title>
        <authorList>
            <consortium name="The Broad Institute Genomics Platform"/>
            <consortium name="The Broad Institute Genome Sequencing Center for Infectious Disease"/>
            <person name="Wu L."/>
            <person name="Ma J."/>
        </authorList>
    </citation>
    <scope>NUCLEOTIDE SEQUENCE [LARGE SCALE GENOMIC DNA]</scope>
    <source>
        <strain evidence="5">CGMCC 1.18437</strain>
    </source>
</reference>
<feature type="compositionally biased region" description="Polar residues" evidence="1">
    <location>
        <begin position="753"/>
        <end position="766"/>
    </location>
</feature>
<evidence type="ECO:0008006" key="6">
    <source>
        <dbReference type="Google" id="ProtNLM"/>
    </source>
</evidence>
<dbReference type="EMBL" id="JACHFK010000023">
    <property type="protein sequence ID" value="MBB5379194.1"/>
    <property type="molecule type" value="Genomic_DNA"/>
</dbReference>
<evidence type="ECO:0000313" key="3">
    <source>
        <dbReference type="EMBL" id="MBB5379194.1"/>
    </source>
</evidence>
<evidence type="ECO:0000313" key="4">
    <source>
        <dbReference type="Proteomes" id="UP000539473"/>
    </source>
</evidence>
<name>A0A7W8KJ78_9DEIO</name>
<protein>
    <recommendedName>
        <fullName evidence="6">Large polyvalent protein associated domain-containing protein</fullName>
    </recommendedName>
</protein>
<feature type="region of interest" description="Disordered" evidence="1">
    <location>
        <begin position="624"/>
        <end position="646"/>
    </location>
</feature>
<evidence type="ECO:0000313" key="5">
    <source>
        <dbReference type="Proteomes" id="UP000619376"/>
    </source>
</evidence>
<evidence type="ECO:0000256" key="1">
    <source>
        <dbReference type="SAM" id="MobiDB-lite"/>
    </source>
</evidence>
<feature type="region of interest" description="Disordered" evidence="1">
    <location>
        <begin position="572"/>
        <end position="609"/>
    </location>
</feature>
<dbReference type="RefSeq" id="WP_184116307.1">
    <property type="nucleotide sequence ID" value="NZ_BNAJ01000023.1"/>
</dbReference>
<reference evidence="3 4" key="3">
    <citation type="submission" date="2020-08" db="EMBL/GenBank/DDBJ databases">
        <title>Genomic Encyclopedia of Type Strains, Phase IV (KMG-IV): sequencing the most valuable type-strain genomes for metagenomic binning, comparative biology and taxonomic classification.</title>
        <authorList>
            <person name="Goeker M."/>
        </authorList>
    </citation>
    <scope>NUCLEOTIDE SEQUENCE [LARGE SCALE GENOMIC DNA]</scope>
    <source>
        <strain evidence="3 4">DSM 27521</strain>
    </source>
</reference>
<dbReference type="Proteomes" id="UP000619376">
    <property type="component" value="Unassembled WGS sequence"/>
</dbReference>
<proteinExistence type="predicted"/>
<keyword evidence="5" id="KW-1185">Reference proteome</keyword>
<feature type="region of interest" description="Disordered" evidence="1">
    <location>
        <begin position="743"/>
        <end position="766"/>
    </location>
</feature>
<comment type="caution">
    <text evidence="3">The sequence shown here is derived from an EMBL/GenBank/DDBJ whole genome shotgun (WGS) entry which is preliminary data.</text>
</comment>
<accession>A0A7W8KJ78</accession>
<evidence type="ECO:0000313" key="2">
    <source>
        <dbReference type="EMBL" id="GHF65207.1"/>
    </source>
</evidence>